<dbReference type="SUPFAM" id="SSF56281">
    <property type="entry name" value="Metallo-hydrolase/oxidoreductase"/>
    <property type="match status" value="1"/>
</dbReference>
<dbReference type="InterPro" id="IPR036866">
    <property type="entry name" value="RibonucZ/Hydroxyglut_hydro"/>
</dbReference>
<dbReference type="PIRSF" id="PIRSF004944">
    <property type="entry name" value="UCP004944_hydrls"/>
    <property type="match status" value="1"/>
</dbReference>
<evidence type="ECO:0000313" key="3">
    <source>
        <dbReference type="Proteomes" id="UP000317158"/>
    </source>
</evidence>
<dbReference type="NCBIfam" id="NF003287">
    <property type="entry name" value="PRK04286.1-1"/>
    <property type="match status" value="1"/>
</dbReference>
<dbReference type="AlphaFoldDB" id="A0A520KSS2"/>
<dbReference type="PANTHER" id="PTHR43546:SF4">
    <property type="entry name" value="UPF0282 PROTEIN MJ1629"/>
    <property type="match status" value="1"/>
</dbReference>
<dbReference type="HAMAP" id="MF_01406">
    <property type="entry name" value="UPF0282"/>
    <property type="match status" value="1"/>
</dbReference>
<evidence type="ECO:0000313" key="2">
    <source>
        <dbReference type="EMBL" id="RZN64969.1"/>
    </source>
</evidence>
<dbReference type="InterPro" id="IPR014426">
    <property type="entry name" value="UPF0282_hydrls"/>
</dbReference>
<name>A0A520KSS2_METT2</name>
<proteinExistence type="inferred from homology"/>
<dbReference type="PANTHER" id="PTHR43546">
    <property type="entry name" value="UPF0173 METAL-DEPENDENT HYDROLASE MJ1163-RELATED"/>
    <property type="match status" value="1"/>
</dbReference>
<accession>A0A520KSS2</accession>
<dbReference type="Gene3D" id="3.60.15.10">
    <property type="entry name" value="Ribonuclease Z/Hydroxyacylglutathione hydrolase-like"/>
    <property type="match status" value="1"/>
</dbReference>
<dbReference type="Proteomes" id="UP000317158">
    <property type="component" value="Unassembled WGS sequence"/>
</dbReference>
<organism evidence="2 3">
    <name type="scientific">Methanoliparum thermophilum</name>
    <dbReference type="NCBI Taxonomy" id="2491083"/>
    <lineage>
        <taxon>Archaea</taxon>
        <taxon>Methanobacteriati</taxon>
        <taxon>Methanobacteriota</taxon>
        <taxon>Candidatus Methanoliparia</taxon>
        <taxon>Candidatus Methanoliparales</taxon>
        <taxon>Candidatus Methanoliparaceae</taxon>
        <taxon>Candidatus Methanoliparum</taxon>
    </lineage>
</organism>
<dbReference type="EMBL" id="RXIF01000004">
    <property type="protein sequence ID" value="RZN64969.1"/>
    <property type="molecule type" value="Genomic_DNA"/>
</dbReference>
<evidence type="ECO:0000256" key="1">
    <source>
        <dbReference type="HAMAP-Rule" id="MF_01406"/>
    </source>
</evidence>
<protein>
    <recommendedName>
        <fullName evidence="1">UPF0282 protein EF806_02695</fullName>
    </recommendedName>
</protein>
<comment type="caution">
    <text evidence="2">The sequence shown here is derived from an EMBL/GenBank/DDBJ whole genome shotgun (WGS) entry which is preliminary data.</text>
</comment>
<dbReference type="InterPro" id="IPR050114">
    <property type="entry name" value="UPF0173_UPF0282_UlaG_hydrolase"/>
</dbReference>
<reference evidence="2 3" key="1">
    <citation type="journal article" date="2019" name="Nat. Microbiol.">
        <title>Wide diversity of methane and short-chain alkane metabolisms in uncultured archaea.</title>
        <authorList>
            <person name="Borrel G."/>
            <person name="Adam P.S."/>
            <person name="McKay L.J."/>
            <person name="Chen L.X."/>
            <person name="Sierra-Garcia I.N."/>
            <person name="Sieber C.M."/>
            <person name="Letourneur Q."/>
            <person name="Ghozlane A."/>
            <person name="Andersen G.L."/>
            <person name="Li W.J."/>
            <person name="Hallam S.J."/>
            <person name="Muyzer G."/>
            <person name="de Oliveira V.M."/>
            <person name="Inskeep W.P."/>
            <person name="Banfield J.F."/>
            <person name="Gribaldo S."/>
        </authorList>
    </citation>
    <scope>NUCLEOTIDE SEQUENCE [LARGE SCALE GENOMIC DNA]</scope>
    <source>
        <strain evidence="2">NM1a</strain>
    </source>
</reference>
<comment type="similarity">
    <text evidence="1">Belongs to the UPF0282 family.</text>
</comment>
<gene>
    <name evidence="2" type="ORF">EF806_02695</name>
</gene>
<sequence>MVFTIDILASESMGARSMSTFLKSTNLSMIIDPGVELAPKRFNLPPHQIEINKKEELWLKIEKYLKKSDLVAITHYHYDHYNPLATDLLKEKTLFMKDYNIYINKNQKNRADILLKNISRINKSEKPSIIIADGKELDLEDIHICFSSPVFHGVNARLGYVIQVFVSDGEKGFLFTSDVEGPSTDEQVKFVIEKSPDILFVDGPMTYLLGRSYSYLALERSIENLENIMSDTNVKEIIIDHHFMRDLKYRDKIERLYDYSEDLGVKILSAAEFMREENNLLEARRKELYARDRYA</sequence>